<feature type="transmembrane region" description="Helical" evidence="5">
    <location>
        <begin position="172"/>
        <end position="188"/>
    </location>
</feature>
<dbReference type="PROSITE" id="PS00216">
    <property type="entry name" value="SUGAR_TRANSPORT_1"/>
    <property type="match status" value="1"/>
</dbReference>
<dbReference type="SUPFAM" id="SSF103473">
    <property type="entry name" value="MFS general substrate transporter"/>
    <property type="match status" value="1"/>
</dbReference>
<dbReference type="InterPro" id="IPR005828">
    <property type="entry name" value="MFS_sugar_transport-like"/>
</dbReference>
<dbReference type="EMBL" id="EAAA01001984">
    <property type="status" value="NOT_ANNOTATED_CDS"/>
    <property type="molecule type" value="Genomic_DNA"/>
</dbReference>
<protein>
    <recommendedName>
        <fullName evidence="6">Major facilitator superfamily (MFS) profile domain-containing protein</fullName>
    </recommendedName>
</protein>
<comment type="subcellular location">
    <subcellularLocation>
        <location evidence="1">Membrane</location>
        <topology evidence="1">Multi-pass membrane protein</topology>
    </subcellularLocation>
</comment>
<dbReference type="Pfam" id="PF00083">
    <property type="entry name" value="Sugar_tr"/>
    <property type="match status" value="1"/>
</dbReference>
<keyword evidence="2 5" id="KW-0812">Transmembrane</keyword>
<dbReference type="Proteomes" id="UP000008144">
    <property type="component" value="Chromosome 4"/>
</dbReference>
<evidence type="ECO:0000256" key="4">
    <source>
        <dbReference type="ARBA" id="ARBA00023136"/>
    </source>
</evidence>
<accession>F6Z5Z9</accession>
<reference evidence="7" key="4">
    <citation type="submission" date="2025-09" db="UniProtKB">
        <authorList>
            <consortium name="Ensembl"/>
        </authorList>
    </citation>
    <scope>IDENTIFICATION</scope>
</reference>
<evidence type="ECO:0000256" key="5">
    <source>
        <dbReference type="SAM" id="Phobius"/>
    </source>
</evidence>
<evidence type="ECO:0000256" key="3">
    <source>
        <dbReference type="ARBA" id="ARBA00022989"/>
    </source>
</evidence>
<dbReference type="Ensembl" id="ENSCINT00000028772.2">
    <property type="protein sequence ID" value="ENSCINP00000028526.2"/>
    <property type="gene ID" value="ENSCING00000016474.2"/>
</dbReference>
<dbReference type="GO" id="GO:0022857">
    <property type="term" value="F:transmembrane transporter activity"/>
    <property type="evidence" value="ECO:0007669"/>
    <property type="project" value="InterPro"/>
</dbReference>
<dbReference type="GeneTree" id="ENSGT00940000162538"/>
<evidence type="ECO:0000256" key="2">
    <source>
        <dbReference type="ARBA" id="ARBA00022692"/>
    </source>
</evidence>
<keyword evidence="3 5" id="KW-1133">Transmembrane helix</keyword>
<dbReference type="PANTHER" id="PTHR24064">
    <property type="entry name" value="SOLUTE CARRIER FAMILY 22 MEMBER"/>
    <property type="match status" value="1"/>
</dbReference>
<feature type="transmembrane region" description="Helical" evidence="5">
    <location>
        <begin position="194"/>
        <end position="219"/>
    </location>
</feature>
<dbReference type="InParanoid" id="F6Z5Z9"/>
<reference evidence="7" key="2">
    <citation type="journal article" date="2008" name="Genome Biol.">
        <title>Improved genome assembly and evidence-based global gene model set for the chordate Ciona intestinalis: new insight into intron and operon populations.</title>
        <authorList>
            <person name="Satou Y."/>
            <person name="Mineta K."/>
            <person name="Ogasawara M."/>
            <person name="Sasakura Y."/>
            <person name="Shoguchi E."/>
            <person name="Ueno K."/>
            <person name="Yamada L."/>
            <person name="Matsumoto J."/>
            <person name="Wasserscheid J."/>
            <person name="Dewar K."/>
            <person name="Wiley G.B."/>
            <person name="Macmil S.L."/>
            <person name="Roe B.A."/>
            <person name="Zeller R.W."/>
            <person name="Hastings K.E."/>
            <person name="Lemaire P."/>
            <person name="Lindquist E."/>
            <person name="Endo T."/>
            <person name="Hotta K."/>
            <person name="Inaba K."/>
        </authorList>
    </citation>
    <scope>NUCLEOTIDE SEQUENCE [LARGE SCALE GENOMIC DNA]</scope>
    <source>
        <strain evidence="7">wild type</strain>
    </source>
</reference>
<evidence type="ECO:0000313" key="7">
    <source>
        <dbReference type="Ensembl" id="ENSCINP00000028526.2"/>
    </source>
</evidence>
<keyword evidence="8" id="KW-1185">Reference proteome</keyword>
<reference evidence="7" key="3">
    <citation type="submission" date="2025-08" db="UniProtKB">
        <authorList>
            <consortium name="Ensembl"/>
        </authorList>
    </citation>
    <scope>IDENTIFICATION</scope>
</reference>
<dbReference type="InterPro" id="IPR020846">
    <property type="entry name" value="MFS_dom"/>
</dbReference>
<sequence length="226" mass="25168">MTGDISVAGTQDINGVKKTKKQCGTTCSLLLLVISYMHLSFILFSVVFLYRAPPLTCLSKQDEDNSTTDYHGAILECSSRERSDNLTAIANATWPYDRTDNITGHQSDILYDRFCENGWTFDTKEGNTVVSEFGLECTAAWKRPTLQSLFMVGLLLGSLFGGAISDRFGRKYTFAAAFIIHGCLHLPLSFTTSYVQYIVLLHFTGFLHIVQYLAGFVLVQELVQTS</sequence>
<evidence type="ECO:0000256" key="1">
    <source>
        <dbReference type="ARBA" id="ARBA00004141"/>
    </source>
</evidence>
<dbReference type="InterPro" id="IPR036259">
    <property type="entry name" value="MFS_trans_sf"/>
</dbReference>
<dbReference type="GO" id="GO:0016020">
    <property type="term" value="C:membrane"/>
    <property type="evidence" value="ECO:0007669"/>
    <property type="project" value="UniProtKB-SubCell"/>
</dbReference>
<reference evidence="8" key="1">
    <citation type="journal article" date="2002" name="Science">
        <title>The draft genome of Ciona intestinalis: insights into chordate and vertebrate origins.</title>
        <authorList>
            <person name="Dehal P."/>
            <person name="Satou Y."/>
            <person name="Campbell R.K."/>
            <person name="Chapman J."/>
            <person name="Degnan B."/>
            <person name="De Tomaso A."/>
            <person name="Davidson B."/>
            <person name="Di Gregorio A."/>
            <person name="Gelpke M."/>
            <person name="Goodstein D.M."/>
            <person name="Harafuji N."/>
            <person name="Hastings K.E."/>
            <person name="Ho I."/>
            <person name="Hotta K."/>
            <person name="Huang W."/>
            <person name="Kawashima T."/>
            <person name="Lemaire P."/>
            <person name="Martinez D."/>
            <person name="Meinertzhagen I.A."/>
            <person name="Necula S."/>
            <person name="Nonaka M."/>
            <person name="Putnam N."/>
            <person name="Rash S."/>
            <person name="Saiga H."/>
            <person name="Satake M."/>
            <person name="Terry A."/>
            <person name="Yamada L."/>
            <person name="Wang H.G."/>
            <person name="Awazu S."/>
            <person name="Azumi K."/>
            <person name="Boore J."/>
            <person name="Branno M."/>
            <person name="Chin-Bow S."/>
            <person name="DeSantis R."/>
            <person name="Doyle S."/>
            <person name="Francino P."/>
            <person name="Keys D.N."/>
            <person name="Haga S."/>
            <person name="Hayashi H."/>
            <person name="Hino K."/>
            <person name="Imai K.S."/>
            <person name="Inaba K."/>
            <person name="Kano S."/>
            <person name="Kobayashi K."/>
            <person name="Kobayashi M."/>
            <person name="Lee B.I."/>
            <person name="Makabe K.W."/>
            <person name="Manohar C."/>
            <person name="Matassi G."/>
            <person name="Medina M."/>
            <person name="Mochizuki Y."/>
            <person name="Mount S."/>
            <person name="Morishita T."/>
            <person name="Miura S."/>
            <person name="Nakayama A."/>
            <person name="Nishizaka S."/>
            <person name="Nomoto H."/>
            <person name="Ohta F."/>
            <person name="Oishi K."/>
            <person name="Rigoutsos I."/>
            <person name="Sano M."/>
            <person name="Sasaki A."/>
            <person name="Sasakura Y."/>
            <person name="Shoguchi E."/>
            <person name="Shin-i T."/>
            <person name="Spagnuolo A."/>
            <person name="Stainier D."/>
            <person name="Suzuki M.M."/>
            <person name="Tassy O."/>
            <person name="Takatori N."/>
            <person name="Tokuoka M."/>
            <person name="Yagi K."/>
            <person name="Yoshizaki F."/>
            <person name="Wada S."/>
            <person name="Zhang C."/>
            <person name="Hyatt P.D."/>
            <person name="Larimer F."/>
            <person name="Detter C."/>
            <person name="Doggett N."/>
            <person name="Glavina T."/>
            <person name="Hawkins T."/>
            <person name="Richardson P."/>
            <person name="Lucas S."/>
            <person name="Kohara Y."/>
            <person name="Levine M."/>
            <person name="Satoh N."/>
            <person name="Rokhsar D.S."/>
        </authorList>
    </citation>
    <scope>NUCLEOTIDE SEQUENCE [LARGE SCALE GENOMIC DNA]</scope>
</reference>
<feature type="domain" description="Major facilitator superfamily (MFS) profile" evidence="6">
    <location>
        <begin position="83"/>
        <end position="226"/>
    </location>
</feature>
<evidence type="ECO:0000313" key="8">
    <source>
        <dbReference type="Proteomes" id="UP000008144"/>
    </source>
</evidence>
<proteinExistence type="predicted"/>
<dbReference type="AlphaFoldDB" id="F6Z5Z9"/>
<dbReference type="PROSITE" id="PS50850">
    <property type="entry name" value="MFS"/>
    <property type="match status" value="1"/>
</dbReference>
<name>F6Z5Z9_CIOIN</name>
<keyword evidence="4 5" id="KW-0472">Membrane</keyword>
<dbReference type="Gene3D" id="1.20.1250.20">
    <property type="entry name" value="MFS general substrate transporter like domains"/>
    <property type="match status" value="1"/>
</dbReference>
<evidence type="ECO:0000259" key="6">
    <source>
        <dbReference type="PROSITE" id="PS50850"/>
    </source>
</evidence>
<dbReference type="HOGENOM" id="CLU_1227186_0_0_1"/>
<dbReference type="InterPro" id="IPR005829">
    <property type="entry name" value="Sugar_transporter_CS"/>
</dbReference>
<organism evidence="7 8">
    <name type="scientific">Ciona intestinalis</name>
    <name type="common">Transparent sea squirt</name>
    <name type="synonym">Ascidia intestinalis</name>
    <dbReference type="NCBI Taxonomy" id="7719"/>
    <lineage>
        <taxon>Eukaryota</taxon>
        <taxon>Metazoa</taxon>
        <taxon>Chordata</taxon>
        <taxon>Tunicata</taxon>
        <taxon>Ascidiacea</taxon>
        <taxon>Phlebobranchia</taxon>
        <taxon>Cionidae</taxon>
        <taxon>Ciona</taxon>
    </lineage>
</organism>
<feature type="transmembrane region" description="Helical" evidence="5">
    <location>
        <begin position="148"/>
        <end position="165"/>
    </location>
</feature>
<feature type="transmembrane region" description="Helical" evidence="5">
    <location>
        <begin position="27"/>
        <end position="50"/>
    </location>
</feature>